<dbReference type="AlphaFoldDB" id="A0A7C4GJE4"/>
<dbReference type="Pfam" id="PF01248">
    <property type="entry name" value="Ribosomal_L7Ae"/>
    <property type="match status" value="1"/>
</dbReference>
<organism evidence="2">
    <name type="scientific">Fervidobacterium thailandense</name>
    <dbReference type="NCBI Taxonomy" id="1008305"/>
    <lineage>
        <taxon>Bacteria</taxon>
        <taxon>Thermotogati</taxon>
        <taxon>Thermotogota</taxon>
        <taxon>Thermotogae</taxon>
        <taxon>Thermotogales</taxon>
        <taxon>Fervidobacteriaceae</taxon>
        <taxon>Fervidobacterium</taxon>
    </lineage>
</organism>
<gene>
    <name evidence="2" type="ORF">ENT77_06480</name>
</gene>
<dbReference type="EMBL" id="DSZY01000029">
    <property type="protein sequence ID" value="HGU40827.1"/>
    <property type="molecule type" value="Genomic_DNA"/>
</dbReference>
<feature type="domain" description="Ribosomal protein eL8/eL30/eS12/Gadd45" evidence="1">
    <location>
        <begin position="5"/>
        <end position="87"/>
    </location>
</feature>
<keyword evidence="2" id="KW-0687">Ribonucleoprotein</keyword>
<dbReference type="InterPro" id="IPR004038">
    <property type="entry name" value="Ribosomal_eL8/eL30/eS12/Gad45"/>
</dbReference>
<reference evidence="2" key="1">
    <citation type="journal article" date="2020" name="mSystems">
        <title>Genome- and Community-Level Interaction Insights into Carbon Utilization and Element Cycling Functions of Hydrothermarchaeota in Hydrothermal Sediment.</title>
        <authorList>
            <person name="Zhou Z."/>
            <person name="Liu Y."/>
            <person name="Xu W."/>
            <person name="Pan J."/>
            <person name="Luo Z.H."/>
            <person name="Li M."/>
        </authorList>
    </citation>
    <scope>NUCLEOTIDE SEQUENCE [LARGE SCALE GENOMIC DNA]</scope>
    <source>
        <strain evidence="2">SpSt-609</strain>
    </source>
</reference>
<comment type="caution">
    <text evidence="2">The sequence shown here is derived from an EMBL/GenBank/DDBJ whole genome shotgun (WGS) entry which is preliminary data.</text>
</comment>
<accession>A0A7C4GJE4</accession>
<keyword evidence="2" id="KW-0689">Ribosomal protein</keyword>
<name>A0A7C4GJE4_9BACT</name>
<dbReference type="InterPro" id="IPR029064">
    <property type="entry name" value="Ribosomal_eL30-like_sf"/>
</dbReference>
<protein>
    <submittedName>
        <fullName evidence="2">50S ribosomal protein L7ae family protein</fullName>
    </submittedName>
</protein>
<dbReference type="GO" id="GO:0005840">
    <property type="term" value="C:ribosome"/>
    <property type="evidence" value="ECO:0007669"/>
    <property type="project" value="UniProtKB-KW"/>
</dbReference>
<sequence>MQVQKVLSLLGFAARSGKIAFGKDMLREYITNPRIKRKVVLIAVDAGERVKKDLRIRCEINKVPYFELSQKSELAHAVGKREISAIGVMDPNIVDGILDVLQSQKSK</sequence>
<evidence type="ECO:0000259" key="1">
    <source>
        <dbReference type="Pfam" id="PF01248"/>
    </source>
</evidence>
<dbReference type="SUPFAM" id="SSF55315">
    <property type="entry name" value="L30e-like"/>
    <property type="match status" value="1"/>
</dbReference>
<proteinExistence type="predicted"/>
<evidence type="ECO:0000313" key="2">
    <source>
        <dbReference type="EMBL" id="HGU40827.1"/>
    </source>
</evidence>
<dbReference type="Gene3D" id="3.30.1330.30">
    <property type="match status" value="1"/>
</dbReference>